<protein>
    <submittedName>
        <fullName evidence="1">Uncharacterized protein</fullName>
    </submittedName>
</protein>
<reference evidence="2" key="1">
    <citation type="journal article" date="2013" name="Genome Announc.">
        <title>Genome Sequence of Halanaerobium saccharolyticum subsp. saccharolyticum Strain DSM 6643T, a Halophilic Hydrogen-Producing Bacterium.</title>
        <authorList>
            <person name="Kivisto A."/>
            <person name="Larjo A."/>
            <person name="Ciranna A."/>
            <person name="Santala V."/>
            <person name="Roos C."/>
            <person name="Karp M."/>
        </authorList>
    </citation>
    <scope>NUCLEOTIDE SEQUENCE [LARGE SCALE GENOMIC DNA]</scope>
    <source>
        <strain evidence="2">DSM 6643</strain>
    </source>
</reference>
<organism evidence="1 2">
    <name type="scientific">Halanaerobium saccharolyticum subsp. saccharolyticum DSM 6643</name>
    <dbReference type="NCBI Taxonomy" id="1293054"/>
    <lineage>
        <taxon>Bacteria</taxon>
        <taxon>Bacillati</taxon>
        <taxon>Bacillota</taxon>
        <taxon>Clostridia</taxon>
        <taxon>Halanaerobiales</taxon>
        <taxon>Halanaerobiaceae</taxon>
        <taxon>Halanaerobium</taxon>
    </lineage>
</organism>
<dbReference type="InParanoid" id="M5DZ53"/>
<evidence type="ECO:0000313" key="1">
    <source>
        <dbReference type="EMBL" id="CCU78921.1"/>
    </source>
</evidence>
<proteinExistence type="predicted"/>
<sequence length="68" mass="7957">MTITIENLKDKFKVLKLKNASDNISEIISHAVENYFPSEKLLEYVLDQEIEAREEARLEKYLKQAAFP</sequence>
<dbReference type="AlphaFoldDB" id="M5DZ53"/>
<dbReference type="eggNOG" id="COG1484">
    <property type="taxonomic scope" value="Bacteria"/>
</dbReference>
<dbReference type="Proteomes" id="UP000012063">
    <property type="component" value="Unassembled WGS sequence"/>
</dbReference>
<dbReference type="RefSeq" id="WP_005488325.1">
    <property type="nucleotide sequence ID" value="NZ_CAUI01000010.1"/>
</dbReference>
<dbReference type="OrthoDB" id="9776217at2"/>
<name>M5DZ53_9FIRM</name>
<accession>M5DZ53</accession>
<dbReference type="EMBL" id="CAUI01000010">
    <property type="protein sequence ID" value="CCU78921.1"/>
    <property type="molecule type" value="Genomic_DNA"/>
</dbReference>
<comment type="caution">
    <text evidence="1">The sequence shown here is derived from an EMBL/GenBank/DDBJ whole genome shotgun (WGS) entry which is preliminary data.</text>
</comment>
<gene>
    <name evidence="1" type="ORF">HSACCH_00987</name>
</gene>
<dbReference type="STRING" id="1293054.HSACCH_00987"/>
<keyword evidence="2" id="KW-1185">Reference proteome</keyword>
<evidence type="ECO:0000313" key="2">
    <source>
        <dbReference type="Proteomes" id="UP000012063"/>
    </source>
</evidence>